<keyword evidence="2" id="KW-0677">Repeat</keyword>
<dbReference type="PRINTS" id="PR00320">
    <property type="entry name" value="GPROTEINBRPT"/>
</dbReference>
<dbReference type="Pfam" id="PF00400">
    <property type="entry name" value="WD40"/>
    <property type="match status" value="3"/>
</dbReference>
<proteinExistence type="predicted"/>
<keyword evidence="7" id="KW-1185">Reference proteome</keyword>
<dbReference type="InterPro" id="IPR020472">
    <property type="entry name" value="WD40_PAC1"/>
</dbReference>
<feature type="repeat" description="WD" evidence="3">
    <location>
        <begin position="713"/>
        <end position="754"/>
    </location>
</feature>
<name>A0A9P4XNT6_9HYPO</name>
<comment type="caution">
    <text evidence="6">The sequence shown here is derived from an EMBL/GenBank/DDBJ whole genome shotgun (WGS) entry which is preliminary data.</text>
</comment>
<keyword evidence="1 3" id="KW-0853">WD repeat</keyword>
<feature type="domain" description="Nephrocystin 3-like N-terminal" evidence="5">
    <location>
        <begin position="77"/>
        <end position="237"/>
    </location>
</feature>
<dbReference type="InterPro" id="IPR056884">
    <property type="entry name" value="NPHP3-like_N"/>
</dbReference>
<sequence>MGHTRKSAISENVFGDNTNVHQGDTIINAPQGKVQISSYFGDPQQLNLEYVPASFNDANKQQASLCLPHTREQMLRDIRTWIDGNSEKGIYWLSGMAGTGKTTISLTIAREYHQKKRLGASFFFSRGGGDLASAKKFAATIAVQLAEQSPELRRLILNATRLNPRIGHLNLYNQWEKLVLEPLGLLKSSSIRRPLLIVVDALDECDDEKDIGMLIECFASTIANVKQMPIRIFITSRPELPIHLTFNRVSINLRQHFTLQGIEQAIVDGDLRIYYQHHLSQLSQRYMWNQRIILDDVIQSLMEKTHGLFIYAATACRFIKEGGRNSERRLLDLSASGSSASEAEKELDNIYTTVLESSFRAELSSTEARELQPEFQKIVGSIMVLFDTFALTDLVDIINGQKERIESMLNNLRSALDISEDDRRQISILHPSFRDFLLTPGRCSHKSFRISAEQLHYDMFERCLTIMHGSLPKDICKLRNPAVQARDITKDQVDKCISFPIQYACRYWIQHLEKSGRDWMNHRGMKDFFWTDFLGWLEVLSLLGRLSEGINQLAGLESLLHDTSKKKNFQPSFQSQWKRVNGFSKDRPSETDITNHASDSSQSLGMLIHDAKRFAFQHGGIIEETPLQIYCSALIFSPEQSLIRQRYHTKIPRWIVPSFRRRSTWPRYTQALWHTYPAYSLAFSIDGSYLASGCEDGTIWLWDAVTGARQRILEGHRKSINSIGFSPKEELIVSGSADGTIRLWNSKTGATQGTLTLGEDVRKVVFSPDGVSLASLSTVPGSKRYTVCMWEVASHAKQWTFVQSHENTVFLYGYFKPRISFLSDGTHVAYCNSSVIGLLDSKTGKSVRILAEHGGEICSSRLSSGRQMVGVKTFESLELFDVQPSVRRRWRYRYLITGGLGITFSPDDRILATYKGSRIELRDTISGDITHTINCDRYLSRFAFSADGTFIASTSFDNIIRFWDLSVSRQRSATGSDFLRRYETTTSNCARFVALISPIRSLFKTHLFIWDAQEMMMKQNFRITGKSFVEGMTFSPNAQFIAIYWRSGVVDLFERESGENVFTSSGAHYRPYIAALLGSIFSPNGNLLVLCTITGDIHIWDIRRRTIVHKFHSKYPGVVFSNDSTRIAYLSSRERLSMFDLETSEHLAHIEVDAEAMTFYIFDSKDRLVLFYPEKSNDPVQMQARAQVELIPDVIQLKHAPSHLVSLKPVPAANVVIVKLAGRCEIWDMTTGMVMGSFENTGELEYCQLLPCKAHLRIDEAIVPLSKSDSLGCCSHRLSLEGFWIKRGNEKLVYVPPDYAFALIAPVASDADVSQRSRDILSDAAQESQDE</sequence>
<evidence type="ECO:0000259" key="4">
    <source>
        <dbReference type="Pfam" id="PF12894"/>
    </source>
</evidence>
<dbReference type="Proteomes" id="UP000801864">
    <property type="component" value="Unassembled WGS sequence"/>
</dbReference>
<evidence type="ECO:0000256" key="1">
    <source>
        <dbReference type="ARBA" id="ARBA00022574"/>
    </source>
</evidence>
<dbReference type="Pfam" id="PF12894">
    <property type="entry name" value="ANAPC4_WD40"/>
    <property type="match status" value="1"/>
</dbReference>
<dbReference type="InterPro" id="IPR015943">
    <property type="entry name" value="WD40/YVTN_repeat-like_dom_sf"/>
</dbReference>
<protein>
    <recommendedName>
        <fullName evidence="8">NACHT domain-containing protein</fullName>
    </recommendedName>
</protein>
<feature type="domain" description="Anaphase-promoting complex subunit 4-like WD40" evidence="4">
    <location>
        <begin position="1032"/>
        <end position="1116"/>
    </location>
</feature>
<dbReference type="InterPro" id="IPR036322">
    <property type="entry name" value="WD40_repeat_dom_sf"/>
</dbReference>
<dbReference type="PANTHER" id="PTHR19879:SF9">
    <property type="entry name" value="TRANSCRIPTION INITIATION FACTOR TFIID SUBUNIT 5"/>
    <property type="match status" value="1"/>
</dbReference>
<evidence type="ECO:0000313" key="6">
    <source>
        <dbReference type="EMBL" id="KAF3075143.1"/>
    </source>
</evidence>
<dbReference type="PROSITE" id="PS50082">
    <property type="entry name" value="WD_REPEATS_2"/>
    <property type="match status" value="3"/>
</dbReference>
<organism evidence="6 7">
    <name type="scientific">Trichoderma lentiforme</name>
    <dbReference type="NCBI Taxonomy" id="1567552"/>
    <lineage>
        <taxon>Eukaryota</taxon>
        <taxon>Fungi</taxon>
        <taxon>Dikarya</taxon>
        <taxon>Ascomycota</taxon>
        <taxon>Pezizomycotina</taxon>
        <taxon>Sordariomycetes</taxon>
        <taxon>Hypocreomycetidae</taxon>
        <taxon>Hypocreales</taxon>
        <taxon>Hypocreaceae</taxon>
        <taxon>Trichoderma</taxon>
    </lineage>
</organism>
<dbReference type="InterPro" id="IPR024977">
    <property type="entry name" value="Apc4-like_WD40_dom"/>
</dbReference>
<feature type="repeat" description="WD" evidence="3">
    <location>
        <begin position="942"/>
        <end position="973"/>
    </location>
</feature>
<dbReference type="Gene3D" id="3.40.50.300">
    <property type="entry name" value="P-loop containing nucleotide triphosphate hydrolases"/>
    <property type="match status" value="1"/>
</dbReference>
<dbReference type="PROSITE" id="PS00678">
    <property type="entry name" value="WD_REPEATS_1"/>
    <property type="match status" value="2"/>
</dbReference>
<dbReference type="SUPFAM" id="SSF52540">
    <property type="entry name" value="P-loop containing nucleoside triphosphate hydrolases"/>
    <property type="match status" value="1"/>
</dbReference>
<dbReference type="SMART" id="SM00320">
    <property type="entry name" value="WD40"/>
    <property type="match status" value="4"/>
</dbReference>
<dbReference type="SUPFAM" id="SSF82171">
    <property type="entry name" value="DPP6 N-terminal domain-like"/>
    <property type="match status" value="1"/>
</dbReference>
<dbReference type="EMBL" id="QLNT01000004">
    <property type="protein sequence ID" value="KAF3075143.1"/>
    <property type="molecule type" value="Genomic_DNA"/>
</dbReference>
<accession>A0A9P4XNT6</accession>
<dbReference type="Gene3D" id="2.130.10.10">
    <property type="entry name" value="YVTN repeat-like/Quinoprotein amine dehydrogenase"/>
    <property type="match status" value="3"/>
</dbReference>
<gene>
    <name evidence="6" type="ORF">CFAM422_002987</name>
</gene>
<dbReference type="Pfam" id="PF24883">
    <property type="entry name" value="NPHP3_N"/>
    <property type="match status" value="1"/>
</dbReference>
<dbReference type="InterPro" id="IPR019775">
    <property type="entry name" value="WD40_repeat_CS"/>
</dbReference>
<evidence type="ECO:0000313" key="7">
    <source>
        <dbReference type="Proteomes" id="UP000801864"/>
    </source>
</evidence>
<feature type="repeat" description="WD" evidence="3">
    <location>
        <begin position="671"/>
        <end position="712"/>
    </location>
</feature>
<reference evidence="6 7" key="1">
    <citation type="submission" date="2018-06" db="EMBL/GenBank/DDBJ databases">
        <title>Genome analysis of cellulolytic fungus Trichoderma lentiforme CFAM-422.</title>
        <authorList>
            <person name="Steindorff A.S."/>
            <person name="Formighieri E.F."/>
            <person name="Midorikawa G.E.O."/>
            <person name="Tamietti M.S."/>
            <person name="Ramos E.Z."/>
            <person name="Silva A.S."/>
            <person name="Bon E.P.S."/>
            <person name="Mendes T.D."/>
            <person name="Damaso M.C.T."/>
            <person name="Favaro L.C.L."/>
        </authorList>
    </citation>
    <scope>NUCLEOTIDE SEQUENCE [LARGE SCALE GENOMIC DNA]</scope>
    <source>
        <strain evidence="6 7">CFAM-422</strain>
    </source>
</reference>
<evidence type="ECO:0008006" key="8">
    <source>
        <dbReference type="Google" id="ProtNLM"/>
    </source>
</evidence>
<evidence type="ECO:0000259" key="5">
    <source>
        <dbReference type="Pfam" id="PF24883"/>
    </source>
</evidence>
<evidence type="ECO:0000256" key="2">
    <source>
        <dbReference type="ARBA" id="ARBA00022737"/>
    </source>
</evidence>
<dbReference type="SUPFAM" id="SSF50978">
    <property type="entry name" value="WD40 repeat-like"/>
    <property type="match status" value="1"/>
</dbReference>
<dbReference type="PANTHER" id="PTHR19879">
    <property type="entry name" value="TRANSCRIPTION INITIATION FACTOR TFIID"/>
    <property type="match status" value="1"/>
</dbReference>
<dbReference type="InterPro" id="IPR027417">
    <property type="entry name" value="P-loop_NTPase"/>
</dbReference>
<dbReference type="InterPro" id="IPR001680">
    <property type="entry name" value="WD40_rpt"/>
</dbReference>
<evidence type="ECO:0000256" key="3">
    <source>
        <dbReference type="PROSITE-ProRule" id="PRU00221"/>
    </source>
</evidence>
<dbReference type="PROSITE" id="PS50294">
    <property type="entry name" value="WD_REPEATS_REGION"/>
    <property type="match status" value="2"/>
</dbReference>